<gene>
    <name evidence="3" type="ORF">LX77_00265</name>
</gene>
<dbReference type="Gene3D" id="1.25.40.10">
    <property type="entry name" value="Tetratricopeptide repeat domain"/>
    <property type="match status" value="1"/>
</dbReference>
<dbReference type="EMBL" id="QLLQ01000001">
    <property type="protein sequence ID" value="RAJ27691.1"/>
    <property type="molecule type" value="Genomic_DNA"/>
</dbReference>
<feature type="transmembrane region" description="Helical" evidence="1">
    <location>
        <begin position="345"/>
        <end position="367"/>
    </location>
</feature>
<keyword evidence="1" id="KW-0472">Membrane</keyword>
<sequence length="572" mass="66539">MLDFLLLITDLKTLLKIIKPLALLLACNFCFISIALSQEKPILQELEKTLDSSHIYDQNKRHTVNLLKKELSEVDPQRLQEKFDLYNRLFDQYKVFKSDSAYFYSLKTKEIATQLNDSSLISKAYLNLADIAISVGMYKEALDYLQSIHIDTVRDVDKPMYYGLYGRGYSDMAEYSGLPDLSQKYNEYARSYREKILKLTEKGSFFNSFMVAYNQFSDDELDLATKNLKSLLNKNLDLGEEALANFVLGQIYQRKNQLDLAEYHYASAAIADVKNSTKESLAIIKLSELLFKDKKLEMASSLIQKAYEDAKFYGAQQRKLQVGAILPLIEEEIVKNIEMERKRLYWQYISVVVFSILMILFSSIIFIQYKKLQKARGAISKAHAKLKETHTQLLIVNNQLKTRNIEIETVNNRLSESNKIKEDYLGFFFTEYDNIFEKFNDLTAEIEVNLSLEEYQKASYQLSRYDLKKEKQKLLHNFDTAFIGLFPNFINEFNSLMKPENQIKLKNGQLLNKELRIFALIRLGIKHNDKIAQILGYSVNSIYAYKSKIRNMSKVENELFDQNLIDNTTIKV</sequence>
<dbReference type="InterPro" id="IPR011990">
    <property type="entry name" value="TPR-like_helical_dom_sf"/>
</dbReference>
<dbReference type="OrthoDB" id="1044679at2"/>
<evidence type="ECO:0000259" key="2">
    <source>
        <dbReference type="Pfam" id="PF19904"/>
    </source>
</evidence>
<comment type="caution">
    <text evidence="3">The sequence shown here is derived from an EMBL/GenBank/DDBJ whole genome shotgun (WGS) entry which is preliminary data.</text>
</comment>
<dbReference type="InterPro" id="IPR045957">
    <property type="entry name" value="DUF6377"/>
</dbReference>
<protein>
    <recommendedName>
        <fullName evidence="2">DUF6377 domain-containing protein</fullName>
    </recommendedName>
</protein>
<name>A0A1A7R3J7_9FLAO</name>
<dbReference type="AlphaFoldDB" id="A0A1A7R3J7"/>
<dbReference type="Proteomes" id="UP000248987">
    <property type="component" value="Unassembled WGS sequence"/>
</dbReference>
<dbReference type="STRING" id="49280.A9996_06925"/>
<dbReference type="Pfam" id="PF19904">
    <property type="entry name" value="DUF6377"/>
    <property type="match status" value="1"/>
</dbReference>
<dbReference type="RefSeq" id="WP_066432607.1">
    <property type="nucleotide sequence ID" value="NZ_LZRN01000010.1"/>
</dbReference>
<evidence type="ECO:0000256" key="1">
    <source>
        <dbReference type="SAM" id="Phobius"/>
    </source>
</evidence>
<keyword evidence="4" id="KW-1185">Reference proteome</keyword>
<dbReference type="SUPFAM" id="SSF48452">
    <property type="entry name" value="TPR-like"/>
    <property type="match status" value="1"/>
</dbReference>
<feature type="domain" description="DUF6377" evidence="2">
    <location>
        <begin position="272"/>
        <end position="532"/>
    </location>
</feature>
<proteinExistence type="predicted"/>
<reference evidence="3 4" key="1">
    <citation type="submission" date="2018-06" db="EMBL/GenBank/DDBJ databases">
        <title>Genomic Encyclopedia of Archaeal and Bacterial Type Strains, Phase II (KMG-II): from individual species to whole genera.</title>
        <authorList>
            <person name="Goeker M."/>
        </authorList>
    </citation>
    <scope>NUCLEOTIDE SEQUENCE [LARGE SCALE GENOMIC DNA]</scope>
    <source>
        <strain evidence="3 4">DSM 12408</strain>
    </source>
</reference>
<organism evidence="3 4">
    <name type="scientific">Gelidibacter algens</name>
    <dbReference type="NCBI Taxonomy" id="49280"/>
    <lineage>
        <taxon>Bacteria</taxon>
        <taxon>Pseudomonadati</taxon>
        <taxon>Bacteroidota</taxon>
        <taxon>Flavobacteriia</taxon>
        <taxon>Flavobacteriales</taxon>
        <taxon>Flavobacteriaceae</taxon>
        <taxon>Gelidibacter</taxon>
    </lineage>
</organism>
<keyword evidence="1" id="KW-1133">Transmembrane helix</keyword>
<evidence type="ECO:0000313" key="4">
    <source>
        <dbReference type="Proteomes" id="UP000248987"/>
    </source>
</evidence>
<evidence type="ECO:0000313" key="3">
    <source>
        <dbReference type="EMBL" id="RAJ27691.1"/>
    </source>
</evidence>
<accession>A0A1A7R3J7</accession>
<keyword evidence="1" id="KW-0812">Transmembrane</keyword>